<dbReference type="GO" id="GO:0030170">
    <property type="term" value="F:pyridoxal phosphate binding"/>
    <property type="evidence" value="ECO:0007669"/>
    <property type="project" value="InterPro"/>
</dbReference>
<keyword evidence="3 6" id="KW-0032">Aminotransferase</keyword>
<evidence type="ECO:0000256" key="2">
    <source>
        <dbReference type="ARBA" id="ARBA00007441"/>
    </source>
</evidence>
<keyword evidence="4 6" id="KW-0808">Transferase</keyword>
<dbReference type="Pfam" id="PF00155">
    <property type="entry name" value="Aminotran_1_2"/>
    <property type="match status" value="1"/>
</dbReference>
<dbReference type="RefSeq" id="WP_005026164.1">
    <property type="nucleotide sequence ID" value="NZ_KE150238.1"/>
</dbReference>
<dbReference type="EC" id="2.6.1.-" evidence="6"/>
<keyword evidence="5" id="KW-0663">Pyridoxal phosphate</keyword>
<dbReference type="eggNOG" id="COG0436">
    <property type="taxonomic scope" value="Bacteria"/>
</dbReference>
<organism evidence="8 9">
    <name type="scientific">Bilophila wadsworthia (strain 3_1_6)</name>
    <dbReference type="NCBI Taxonomy" id="563192"/>
    <lineage>
        <taxon>Bacteria</taxon>
        <taxon>Pseudomonadati</taxon>
        <taxon>Thermodesulfobacteriota</taxon>
        <taxon>Desulfovibrionia</taxon>
        <taxon>Desulfovibrionales</taxon>
        <taxon>Desulfovibrionaceae</taxon>
        <taxon>Bilophila</taxon>
    </lineage>
</organism>
<feature type="domain" description="Aminotransferase class I/classII large" evidence="7">
    <location>
        <begin position="33"/>
        <end position="369"/>
    </location>
</feature>
<dbReference type="GO" id="GO:0006520">
    <property type="term" value="P:amino acid metabolic process"/>
    <property type="evidence" value="ECO:0007669"/>
    <property type="project" value="InterPro"/>
</dbReference>
<dbReference type="AlphaFoldDB" id="E5Y4U7"/>
<comment type="similarity">
    <text evidence="2 6">Belongs to the class-I pyridoxal-phosphate-dependent aminotransferase family.</text>
</comment>
<dbReference type="Gene3D" id="3.40.640.10">
    <property type="entry name" value="Type I PLP-dependent aspartate aminotransferase-like (Major domain)"/>
    <property type="match status" value="1"/>
</dbReference>
<dbReference type="InterPro" id="IPR004838">
    <property type="entry name" value="NHTrfase_class1_PyrdxlP-BS"/>
</dbReference>
<comment type="caution">
    <text evidence="8">The sequence shown here is derived from an EMBL/GenBank/DDBJ whole genome shotgun (WGS) entry which is preliminary data.</text>
</comment>
<name>E5Y4U7_BILW3</name>
<reference evidence="8 9" key="2">
    <citation type="submission" date="2013-04" db="EMBL/GenBank/DDBJ databases">
        <title>The Genome Sequence of Bilophila wadsworthia 3_1_6.</title>
        <authorList>
            <consortium name="The Broad Institute Genomics Platform"/>
            <person name="Earl A."/>
            <person name="Ward D."/>
            <person name="Feldgarden M."/>
            <person name="Gevers D."/>
            <person name="Sibley C."/>
            <person name="Strauss J."/>
            <person name="Allen-Vercoe E."/>
            <person name="Walker B."/>
            <person name="Young S."/>
            <person name="Zeng Q."/>
            <person name="Gargeya S."/>
            <person name="Fitzgerald M."/>
            <person name="Haas B."/>
            <person name="Abouelleil A."/>
            <person name="Allen A.W."/>
            <person name="Alvarado L."/>
            <person name="Arachchi H.M."/>
            <person name="Berlin A.M."/>
            <person name="Chapman S.B."/>
            <person name="Gainer-Dewar J."/>
            <person name="Goldberg J."/>
            <person name="Griggs A."/>
            <person name="Gujja S."/>
            <person name="Hansen M."/>
            <person name="Howarth C."/>
            <person name="Imamovic A."/>
            <person name="Ireland A."/>
            <person name="Larimer J."/>
            <person name="McCowan C."/>
            <person name="Murphy C."/>
            <person name="Pearson M."/>
            <person name="Poon T.W."/>
            <person name="Priest M."/>
            <person name="Roberts A."/>
            <person name="Saif S."/>
            <person name="Shea T."/>
            <person name="Sisk P."/>
            <person name="Sykes S."/>
            <person name="Wortman J."/>
            <person name="Nusbaum C."/>
            <person name="Birren B."/>
        </authorList>
    </citation>
    <scope>NUCLEOTIDE SEQUENCE [LARGE SCALE GENOMIC DNA]</scope>
    <source>
        <strain evidence="8 9">3_1_6</strain>
    </source>
</reference>
<dbReference type="HOGENOM" id="CLU_017584_4_3_7"/>
<dbReference type="InterPro" id="IPR004839">
    <property type="entry name" value="Aminotransferase_I/II_large"/>
</dbReference>
<dbReference type="InterPro" id="IPR015421">
    <property type="entry name" value="PyrdxlP-dep_Trfase_major"/>
</dbReference>
<dbReference type="InterPro" id="IPR050596">
    <property type="entry name" value="AspAT/PAT-like"/>
</dbReference>
<keyword evidence="9" id="KW-1185">Reference proteome</keyword>
<dbReference type="InterPro" id="IPR015422">
    <property type="entry name" value="PyrdxlP-dep_Trfase_small"/>
</dbReference>
<comment type="cofactor">
    <cofactor evidence="1 6">
        <name>pyridoxal 5'-phosphate</name>
        <dbReference type="ChEBI" id="CHEBI:597326"/>
    </cofactor>
</comment>
<dbReference type="EMBL" id="ADCP02000001">
    <property type="protein sequence ID" value="EFV44980.1"/>
    <property type="molecule type" value="Genomic_DNA"/>
</dbReference>
<evidence type="ECO:0000256" key="1">
    <source>
        <dbReference type="ARBA" id="ARBA00001933"/>
    </source>
</evidence>
<dbReference type="GeneID" id="78086342"/>
<evidence type="ECO:0000259" key="7">
    <source>
        <dbReference type="Pfam" id="PF00155"/>
    </source>
</evidence>
<evidence type="ECO:0000256" key="3">
    <source>
        <dbReference type="ARBA" id="ARBA00022576"/>
    </source>
</evidence>
<reference evidence="8 9" key="1">
    <citation type="submission" date="2010-10" db="EMBL/GenBank/DDBJ databases">
        <authorList>
            <consortium name="The Broad Institute Genome Sequencing Platform"/>
            <person name="Ward D."/>
            <person name="Earl A."/>
            <person name="Feldgarden M."/>
            <person name="Young S.K."/>
            <person name="Gargeya S."/>
            <person name="Zeng Q."/>
            <person name="Alvarado L."/>
            <person name="Berlin A."/>
            <person name="Bochicchio J."/>
            <person name="Chapman S.B."/>
            <person name="Chen Z."/>
            <person name="Freedman E."/>
            <person name="Gellesch M."/>
            <person name="Goldberg J."/>
            <person name="Griggs A."/>
            <person name="Gujja S."/>
            <person name="Heilman E."/>
            <person name="Heiman D."/>
            <person name="Howarth C."/>
            <person name="Mehta T."/>
            <person name="Neiman D."/>
            <person name="Pearson M."/>
            <person name="Roberts A."/>
            <person name="Saif S."/>
            <person name="Shea T."/>
            <person name="Shenoy N."/>
            <person name="Sisk P."/>
            <person name="Stolte C."/>
            <person name="Sykes S."/>
            <person name="White J."/>
            <person name="Yandava C."/>
            <person name="Allen-Vercoe E."/>
            <person name="Sibley C."/>
            <person name="Ambrose C.E."/>
            <person name="Strauss J."/>
            <person name="Daigneault M."/>
            <person name="Haas B."/>
            <person name="Nusbaum C."/>
            <person name="Birren B."/>
        </authorList>
    </citation>
    <scope>NUCLEOTIDE SEQUENCE [LARGE SCALE GENOMIC DNA]</scope>
    <source>
        <strain evidence="8 9">3_1_6</strain>
    </source>
</reference>
<dbReference type="Proteomes" id="UP000006034">
    <property type="component" value="Unassembled WGS sequence"/>
</dbReference>
<dbReference type="FunFam" id="3.40.640.10:FF:000033">
    <property type="entry name" value="Aspartate aminotransferase"/>
    <property type="match status" value="1"/>
</dbReference>
<dbReference type="OrthoDB" id="9804474at2"/>
<dbReference type="GO" id="GO:0008483">
    <property type="term" value="F:transaminase activity"/>
    <property type="evidence" value="ECO:0007669"/>
    <property type="project" value="UniProtKB-KW"/>
</dbReference>
<evidence type="ECO:0000256" key="5">
    <source>
        <dbReference type="ARBA" id="ARBA00022898"/>
    </source>
</evidence>
<sequence length="386" mass="42277">MPSFLNAMTRQIPSSSIHAATQKAEAYRREGKKVVIFSIGRPDFDTPAHIKEAAKAALDKGYVHYTPNMGILPLREAVAEHIKRQTGVSYDPKTEVMITCGGQQAILLTMKAVLEPGDEVLLPSPGYGLYYNCASIADARVRAYALKAPDFGWGGAEAGERTKMLFINSPHNPTGAVLSKEELGQIADFAKANNLLVVSDEAYDRLLYDGLEHRSIASEPGMRDRTVILGSFSKTYSMTGWRIGYLAGPAEVIRGMALLQQSFVLSVNSFAQWGAVEAMTGPQDCVEEMRQQFDIRRKAMMEALSTIPNVSFAAPKGAFYIYLNHEKTGLDPVRFCAKLLDEYYVACVPGSEYGPYAGCNTRLSCATGLDDCLEGVDRIRKMVASL</sequence>
<dbReference type="SUPFAM" id="SSF53383">
    <property type="entry name" value="PLP-dependent transferases"/>
    <property type="match status" value="1"/>
</dbReference>
<evidence type="ECO:0000313" key="8">
    <source>
        <dbReference type="EMBL" id="EFV44980.1"/>
    </source>
</evidence>
<evidence type="ECO:0000256" key="6">
    <source>
        <dbReference type="RuleBase" id="RU000481"/>
    </source>
</evidence>
<evidence type="ECO:0000313" key="9">
    <source>
        <dbReference type="Proteomes" id="UP000006034"/>
    </source>
</evidence>
<dbReference type="CDD" id="cd00609">
    <property type="entry name" value="AAT_like"/>
    <property type="match status" value="1"/>
</dbReference>
<gene>
    <name evidence="8" type="ORF">HMPREF0179_01210</name>
</gene>
<dbReference type="Gene3D" id="3.90.1150.10">
    <property type="entry name" value="Aspartate Aminotransferase, domain 1"/>
    <property type="match status" value="1"/>
</dbReference>
<dbReference type="STRING" id="563192.HMPREF0179_01210"/>
<dbReference type="PROSITE" id="PS00105">
    <property type="entry name" value="AA_TRANSFER_CLASS_1"/>
    <property type="match status" value="1"/>
</dbReference>
<dbReference type="PANTHER" id="PTHR46383:SF1">
    <property type="entry name" value="ASPARTATE AMINOTRANSFERASE"/>
    <property type="match status" value="1"/>
</dbReference>
<dbReference type="PANTHER" id="PTHR46383">
    <property type="entry name" value="ASPARTATE AMINOTRANSFERASE"/>
    <property type="match status" value="1"/>
</dbReference>
<dbReference type="InterPro" id="IPR015424">
    <property type="entry name" value="PyrdxlP-dep_Trfase"/>
</dbReference>
<accession>E5Y4U7</accession>
<proteinExistence type="inferred from homology"/>
<evidence type="ECO:0000256" key="4">
    <source>
        <dbReference type="ARBA" id="ARBA00022679"/>
    </source>
</evidence>
<protein>
    <recommendedName>
        <fullName evidence="6">Aminotransferase</fullName>
        <ecNumber evidence="6">2.6.1.-</ecNumber>
    </recommendedName>
</protein>